<dbReference type="Proteomes" id="UP001054837">
    <property type="component" value="Unassembled WGS sequence"/>
</dbReference>
<sequence>MQFPRKFLLKSDEIGDPGLFIDKKTIYRRCYGGRAAPAFRKQSQRIEKHLQSKATSQFCGTLPQEIVGEELRVGSIDKRTYVVGMELNGVFPSQVLPLDLTFVRSGCYTHDSRVGPVAGGTGDHSDAAEDGQGKGPSEGHGCRCHGSFWSRRAAKGGGRSEDGRHLAGARRSRGCAEEDASIDNEHPRSTPRPYAAIGFPKHRLTYLPLCMEDIAKAF</sequence>
<gene>
    <name evidence="2" type="ORF">CDAR_449181</name>
</gene>
<evidence type="ECO:0000256" key="1">
    <source>
        <dbReference type="SAM" id="MobiDB-lite"/>
    </source>
</evidence>
<keyword evidence="3" id="KW-1185">Reference proteome</keyword>
<name>A0AAV4QV24_9ARAC</name>
<comment type="caution">
    <text evidence="2">The sequence shown here is derived from an EMBL/GenBank/DDBJ whole genome shotgun (WGS) entry which is preliminary data.</text>
</comment>
<proteinExistence type="predicted"/>
<dbReference type="AlphaFoldDB" id="A0AAV4QV24"/>
<accession>A0AAV4QV24</accession>
<protein>
    <submittedName>
        <fullName evidence="2">Uncharacterized protein</fullName>
    </submittedName>
</protein>
<evidence type="ECO:0000313" key="3">
    <source>
        <dbReference type="Proteomes" id="UP001054837"/>
    </source>
</evidence>
<feature type="region of interest" description="Disordered" evidence="1">
    <location>
        <begin position="114"/>
        <end position="140"/>
    </location>
</feature>
<organism evidence="2 3">
    <name type="scientific">Caerostris darwini</name>
    <dbReference type="NCBI Taxonomy" id="1538125"/>
    <lineage>
        <taxon>Eukaryota</taxon>
        <taxon>Metazoa</taxon>
        <taxon>Ecdysozoa</taxon>
        <taxon>Arthropoda</taxon>
        <taxon>Chelicerata</taxon>
        <taxon>Arachnida</taxon>
        <taxon>Araneae</taxon>
        <taxon>Araneomorphae</taxon>
        <taxon>Entelegynae</taxon>
        <taxon>Araneoidea</taxon>
        <taxon>Araneidae</taxon>
        <taxon>Caerostris</taxon>
    </lineage>
</organism>
<reference evidence="2 3" key="1">
    <citation type="submission" date="2021-06" db="EMBL/GenBank/DDBJ databases">
        <title>Caerostris darwini draft genome.</title>
        <authorList>
            <person name="Kono N."/>
            <person name="Arakawa K."/>
        </authorList>
    </citation>
    <scope>NUCLEOTIDE SEQUENCE [LARGE SCALE GENOMIC DNA]</scope>
</reference>
<dbReference type="EMBL" id="BPLQ01004987">
    <property type="protein sequence ID" value="GIY11960.1"/>
    <property type="molecule type" value="Genomic_DNA"/>
</dbReference>
<feature type="region of interest" description="Disordered" evidence="1">
    <location>
        <begin position="152"/>
        <end position="194"/>
    </location>
</feature>
<evidence type="ECO:0000313" key="2">
    <source>
        <dbReference type="EMBL" id="GIY11960.1"/>
    </source>
</evidence>